<dbReference type="EMBL" id="JBEPMX010000001">
    <property type="protein sequence ID" value="MET3682234.1"/>
    <property type="molecule type" value="Genomic_DNA"/>
</dbReference>
<dbReference type="Gene3D" id="3.90.650.10">
    <property type="entry name" value="PurM-like C-terminal domain"/>
    <property type="match status" value="1"/>
</dbReference>
<keyword evidence="2" id="KW-0547">Nucleotide-binding</keyword>
<keyword evidence="1 8" id="KW-0808">Transferase</keyword>
<dbReference type="EC" id="2.7.9.3" evidence="8"/>
<dbReference type="Proteomes" id="UP001549167">
    <property type="component" value="Unassembled WGS sequence"/>
</dbReference>
<evidence type="ECO:0000256" key="3">
    <source>
        <dbReference type="ARBA" id="ARBA00022777"/>
    </source>
</evidence>
<dbReference type="SUPFAM" id="SSF56042">
    <property type="entry name" value="PurM C-terminal domain-like"/>
    <property type="match status" value="1"/>
</dbReference>
<dbReference type="InterPro" id="IPR010918">
    <property type="entry name" value="PurM-like_C_dom"/>
</dbReference>
<evidence type="ECO:0000256" key="5">
    <source>
        <dbReference type="ARBA" id="ARBA00023266"/>
    </source>
</evidence>
<evidence type="ECO:0000313" key="9">
    <source>
        <dbReference type="Proteomes" id="UP001549167"/>
    </source>
</evidence>
<dbReference type="InterPro" id="IPR016188">
    <property type="entry name" value="PurM-like_N"/>
</dbReference>
<dbReference type="GO" id="GO:0004756">
    <property type="term" value="F:selenide, water dikinase activity"/>
    <property type="evidence" value="ECO:0007669"/>
    <property type="project" value="UniProtKB-EC"/>
</dbReference>
<protein>
    <submittedName>
        <fullName evidence="8">Selenide,water dikinase</fullName>
        <ecNumber evidence="8">2.7.9.3</ecNumber>
    </submittedName>
</protein>
<dbReference type="PIRSF" id="PIRSF036407">
    <property type="entry name" value="Selenphspht_syn"/>
    <property type="match status" value="1"/>
</dbReference>
<keyword evidence="9" id="KW-1185">Reference proteome</keyword>
<evidence type="ECO:0000259" key="7">
    <source>
        <dbReference type="Pfam" id="PF02769"/>
    </source>
</evidence>
<reference evidence="8 9" key="1">
    <citation type="submission" date="2024-06" db="EMBL/GenBank/DDBJ databases">
        <title>Genomic Encyclopedia of Type Strains, Phase IV (KMG-IV): sequencing the most valuable type-strain genomes for metagenomic binning, comparative biology and taxonomic classification.</title>
        <authorList>
            <person name="Goeker M."/>
        </authorList>
    </citation>
    <scope>NUCLEOTIDE SEQUENCE [LARGE SCALE GENOMIC DNA]</scope>
    <source>
        <strain evidence="8 9">DSM 23520</strain>
    </source>
</reference>
<organism evidence="8 9">
    <name type="scientific">Alkalibacillus flavidus</name>
    <dbReference type="NCBI Taxonomy" id="546021"/>
    <lineage>
        <taxon>Bacteria</taxon>
        <taxon>Bacillati</taxon>
        <taxon>Bacillota</taxon>
        <taxon>Bacilli</taxon>
        <taxon>Bacillales</taxon>
        <taxon>Bacillaceae</taxon>
        <taxon>Alkalibacillus</taxon>
    </lineage>
</organism>
<feature type="domain" description="PurM-like N-terminal" evidence="6">
    <location>
        <begin position="22"/>
        <end position="128"/>
    </location>
</feature>
<keyword evidence="5" id="KW-0711">Selenium</keyword>
<evidence type="ECO:0000256" key="1">
    <source>
        <dbReference type="ARBA" id="ARBA00022679"/>
    </source>
</evidence>
<evidence type="ECO:0000256" key="2">
    <source>
        <dbReference type="ARBA" id="ARBA00022741"/>
    </source>
</evidence>
<dbReference type="CDD" id="cd02195">
    <property type="entry name" value="SelD"/>
    <property type="match status" value="1"/>
</dbReference>
<dbReference type="SUPFAM" id="SSF55326">
    <property type="entry name" value="PurM N-terminal domain-like"/>
    <property type="match status" value="1"/>
</dbReference>
<evidence type="ECO:0000259" key="6">
    <source>
        <dbReference type="Pfam" id="PF00586"/>
    </source>
</evidence>
<dbReference type="InterPro" id="IPR036921">
    <property type="entry name" value="PurM-like_N_sf"/>
</dbReference>
<proteinExistence type="predicted"/>
<gene>
    <name evidence="8" type="ORF">ABID56_000313</name>
</gene>
<dbReference type="NCBIfam" id="TIGR00476">
    <property type="entry name" value="selD"/>
    <property type="match status" value="1"/>
</dbReference>
<dbReference type="Pfam" id="PF00586">
    <property type="entry name" value="AIRS"/>
    <property type="match status" value="1"/>
</dbReference>
<accession>A0ABV2KRL9</accession>
<dbReference type="Pfam" id="PF02769">
    <property type="entry name" value="AIRS_C"/>
    <property type="match status" value="1"/>
</dbReference>
<dbReference type="InterPro" id="IPR036676">
    <property type="entry name" value="PurM-like_C_sf"/>
</dbReference>
<keyword evidence="4" id="KW-0067">ATP-binding</keyword>
<dbReference type="PANTHER" id="PTHR10256">
    <property type="entry name" value="SELENIDE, WATER DIKINASE"/>
    <property type="match status" value="1"/>
</dbReference>
<dbReference type="InterPro" id="IPR004536">
    <property type="entry name" value="SPS/SelD"/>
</dbReference>
<dbReference type="Gene3D" id="3.30.1330.10">
    <property type="entry name" value="PurM-like, N-terminal domain"/>
    <property type="match status" value="1"/>
</dbReference>
<feature type="domain" description="PurM-like C-terminal" evidence="7">
    <location>
        <begin position="141"/>
        <end position="313"/>
    </location>
</feature>
<keyword evidence="3" id="KW-0418">Kinase</keyword>
<sequence length="320" mass="34036">MLSQVESKSNDDHVLYSQNGADDAGVYYVQDDLAMVQSVDYFTPIVDDPYQFGQIAVANAVSDIYAMGADVKTALNIVGFSVQQYGPDILTEILQGAEDKMAETGGSIIGGHSIDDAEPKFGLAVTGFAHPDNIWLNSGAQPGDQLILTKPIGTGIATTAIKKGLADDALQAETIKWMSQLNKLAADTLKSYHPSAVTDVTGFGLIGHAYEMAANSQVQLSLEMASIPVISGVQSLLKQGAVPGGSKANWSWLSNDVTIASHLEENRLLLADAVTSGGLLIALNQDEAADYVDALNRYDDHMATIIGDVKGHRTPHIYIN</sequence>
<name>A0ABV2KRL9_9BACI</name>
<evidence type="ECO:0000256" key="4">
    <source>
        <dbReference type="ARBA" id="ARBA00022840"/>
    </source>
</evidence>
<dbReference type="PANTHER" id="PTHR10256:SF0">
    <property type="entry name" value="INACTIVE SELENIDE, WATER DIKINASE-LIKE PROTEIN-RELATED"/>
    <property type="match status" value="1"/>
</dbReference>
<evidence type="ECO:0000313" key="8">
    <source>
        <dbReference type="EMBL" id="MET3682234.1"/>
    </source>
</evidence>
<comment type="caution">
    <text evidence="8">The sequence shown here is derived from an EMBL/GenBank/DDBJ whole genome shotgun (WGS) entry which is preliminary data.</text>
</comment>